<feature type="region of interest" description="Disordered" evidence="1">
    <location>
        <begin position="83"/>
        <end position="143"/>
    </location>
</feature>
<proteinExistence type="predicted"/>
<dbReference type="Proteomes" id="UP000783686">
    <property type="component" value="Unassembled WGS sequence"/>
</dbReference>
<keyword evidence="3" id="KW-1185">Reference proteome</keyword>
<organism evidence="2 3">
    <name type="scientific">Bursaphelenchus okinawaensis</name>
    <dbReference type="NCBI Taxonomy" id="465554"/>
    <lineage>
        <taxon>Eukaryota</taxon>
        <taxon>Metazoa</taxon>
        <taxon>Ecdysozoa</taxon>
        <taxon>Nematoda</taxon>
        <taxon>Chromadorea</taxon>
        <taxon>Rhabditida</taxon>
        <taxon>Tylenchina</taxon>
        <taxon>Tylenchomorpha</taxon>
        <taxon>Aphelenchoidea</taxon>
        <taxon>Aphelenchoididae</taxon>
        <taxon>Bursaphelenchus</taxon>
    </lineage>
</organism>
<reference evidence="2" key="1">
    <citation type="submission" date="2020-09" db="EMBL/GenBank/DDBJ databases">
        <authorList>
            <person name="Kikuchi T."/>
        </authorList>
    </citation>
    <scope>NUCLEOTIDE SEQUENCE</scope>
    <source>
        <strain evidence="2">SH1</strain>
    </source>
</reference>
<evidence type="ECO:0000313" key="3">
    <source>
        <dbReference type="Proteomes" id="UP000614601"/>
    </source>
</evidence>
<comment type="caution">
    <text evidence="2">The sequence shown here is derived from an EMBL/GenBank/DDBJ whole genome shotgun (WGS) entry which is preliminary data.</text>
</comment>
<evidence type="ECO:0000256" key="1">
    <source>
        <dbReference type="SAM" id="MobiDB-lite"/>
    </source>
</evidence>
<feature type="compositionally biased region" description="Polar residues" evidence="1">
    <location>
        <begin position="116"/>
        <end position="133"/>
    </location>
</feature>
<sequence length="180" mass="20513">MDAINSKPVFQSEDEKFQYLADQISAVIQQEQQQAHQQQQYQQQLSGLSVDPYTYWAQYYQYELSIQYSNQMYCNDQSYYTAQPTPSTTPSYSTCSPSALKQANTSLPSDRLSPLTDYSSRESGTPDSVQSRSGRQHPLMPHTNVDAVPFHPNIFLGECERWNLHVKARSSEDVATFGFS</sequence>
<feature type="compositionally biased region" description="Polar residues" evidence="1">
    <location>
        <begin position="99"/>
        <end position="108"/>
    </location>
</feature>
<accession>A0A811JRG6</accession>
<dbReference type="AlphaFoldDB" id="A0A811JRG6"/>
<dbReference type="EMBL" id="CAJFDH010000001">
    <property type="protein sequence ID" value="CAD5206014.1"/>
    <property type="molecule type" value="Genomic_DNA"/>
</dbReference>
<feature type="compositionally biased region" description="Low complexity" evidence="1">
    <location>
        <begin position="83"/>
        <end position="98"/>
    </location>
</feature>
<dbReference type="Proteomes" id="UP000614601">
    <property type="component" value="Unassembled WGS sequence"/>
</dbReference>
<dbReference type="EMBL" id="CAJFCW020000001">
    <property type="protein sequence ID" value="CAG9080157.1"/>
    <property type="molecule type" value="Genomic_DNA"/>
</dbReference>
<evidence type="ECO:0000313" key="2">
    <source>
        <dbReference type="EMBL" id="CAD5206014.1"/>
    </source>
</evidence>
<name>A0A811JRG6_9BILA</name>
<protein>
    <submittedName>
        <fullName evidence="2">Uncharacterized protein</fullName>
    </submittedName>
</protein>
<gene>
    <name evidence="2" type="ORF">BOKJ2_LOCUS698</name>
</gene>